<organism evidence="2 3">
    <name type="scientific">Poriferisphaera corsica</name>
    <dbReference type="NCBI Taxonomy" id="2528020"/>
    <lineage>
        <taxon>Bacteria</taxon>
        <taxon>Pseudomonadati</taxon>
        <taxon>Planctomycetota</taxon>
        <taxon>Phycisphaerae</taxon>
        <taxon>Phycisphaerales</taxon>
        <taxon>Phycisphaeraceae</taxon>
        <taxon>Poriferisphaera</taxon>
    </lineage>
</organism>
<keyword evidence="1" id="KW-0732">Signal</keyword>
<evidence type="ECO:0008006" key="4">
    <source>
        <dbReference type="Google" id="ProtNLM"/>
    </source>
</evidence>
<dbReference type="PROSITE" id="PS51257">
    <property type="entry name" value="PROKAR_LIPOPROTEIN"/>
    <property type="match status" value="1"/>
</dbReference>
<accession>A0A517YXL1</accession>
<sequence precursor="true">MLKSCLWVCICLMMIGIAGCTMPHGIAENDTQFTRPLLTKKSPISLANVTILHAGDPETNDIYGVHTSRQAKKLAAGGASNLVDMNDNRPTSGQAEAMGVLDDRMVMQMREELSTQLGPMVTYRQAIPTVHDENPQHVQQFIQRHRLAAAIDVKITMMFQALLGGEAKPAIRTEWRLIDPESEVRLAINTLTMLRVDEKVGDTRDESHHAAYLAAVSEATEDFAVYFYQAMTPPRVK</sequence>
<gene>
    <name evidence="2" type="ORF">KS4_30420</name>
</gene>
<dbReference type="KEGG" id="pcor:KS4_30420"/>
<reference evidence="2 3" key="1">
    <citation type="submission" date="2019-02" db="EMBL/GenBank/DDBJ databases">
        <title>Deep-cultivation of Planctomycetes and their phenomic and genomic characterization uncovers novel biology.</title>
        <authorList>
            <person name="Wiegand S."/>
            <person name="Jogler M."/>
            <person name="Boedeker C."/>
            <person name="Pinto D."/>
            <person name="Vollmers J."/>
            <person name="Rivas-Marin E."/>
            <person name="Kohn T."/>
            <person name="Peeters S.H."/>
            <person name="Heuer A."/>
            <person name="Rast P."/>
            <person name="Oberbeckmann S."/>
            <person name="Bunk B."/>
            <person name="Jeske O."/>
            <person name="Meyerdierks A."/>
            <person name="Storesund J.E."/>
            <person name="Kallscheuer N."/>
            <person name="Luecker S."/>
            <person name="Lage O.M."/>
            <person name="Pohl T."/>
            <person name="Merkel B.J."/>
            <person name="Hornburger P."/>
            <person name="Mueller R.-W."/>
            <person name="Bruemmer F."/>
            <person name="Labrenz M."/>
            <person name="Spormann A.M."/>
            <person name="Op den Camp H."/>
            <person name="Overmann J."/>
            <person name="Amann R."/>
            <person name="Jetten M.S.M."/>
            <person name="Mascher T."/>
            <person name="Medema M.H."/>
            <person name="Devos D.P."/>
            <person name="Kaster A.-K."/>
            <person name="Ovreas L."/>
            <person name="Rohde M."/>
            <person name="Galperin M.Y."/>
            <person name="Jogler C."/>
        </authorList>
    </citation>
    <scope>NUCLEOTIDE SEQUENCE [LARGE SCALE GENOMIC DNA]</scope>
    <source>
        <strain evidence="2 3">KS4</strain>
    </source>
</reference>
<protein>
    <recommendedName>
        <fullName evidence="4">Secreted protein</fullName>
    </recommendedName>
</protein>
<evidence type="ECO:0000256" key="1">
    <source>
        <dbReference type="SAM" id="SignalP"/>
    </source>
</evidence>
<name>A0A517YXL1_9BACT</name>
<feature type="chain" id="PRO_5021753739" description="Secreted protein" evidence="1">
    <location>
        <begin position="21"/>
        <end position="237"/>
    </location>
</feature>
<dbReference type="Proteomes" id="UP000317369">
    <property type="component" value="Chromosome"/>
</dbReference>
<keyword evidence="3" id="KW-1185">Reference proteome</keyword>
<dbReference type="AlphaFoldDB" id="A0A517YXL1"/>
<feature type="signal peptide" evidence="1">
    <location>
        <begin position="1"/>
        <end position="20"/>
    </location>
</feature>
<proteinExistence type="predicted"/>
<dbReference type="EMBL" id="CP036425">
    <property type="protein sequence ID" value="QDU34965.1"/>
    <property type="molecule type" value="Genomic_DNA"/>
</dbReference>
<evidence type="ECO:0000313" key="2">
    <source>
        <dbReference type="EMBL" id="QDU34965.1"/>
    </source>
</evidence>
<dbReference type="RefSeq" id="WP_145079573.1">
    <property type="nucleotide sequence ID" value="NZ_CP036425.1"/>
</dbReference>
<evidence type="ECO:0000313" key="3">
    <source>
        <dbReference type="Proteomes" id="UP000317369"/>
    </source>
</evidence>